<dbReference type="OrthoDB" id="8062037at2759"/>
<keyword evidence="9" id="KW-1185">Reference proteome</keyword>
<keyword evidence="2 4" id="KW-0863">Zinc-finger</keyword>
<evidence type="ECO:0000259" key="7">
    <source>
        <dbReference type="PROSITE" id="PS50089"/>
    </source>
</evidence>
<dbReference type="STRING" id="4155.A0A022QW97"/>
<dbReference type="InterPro" id="IPR001841">
    <property type="entry name" value="Znf_RING"/>
</dbReference>
<evidence type="ECO:0000256" key="5">
    <source>
        <dbReference type="SAM" id="Coils"/>
    </source>
</evidence>
<dbReference type="Gene3D" id="3.30.40.10">
    <property type="entry name" value="Zinc/RING finger domain, C3HC4 (zinc finger)"/>
    <property type="match status" value="1"/>
</dbReference>
<evidence type="ECO:0000256" key="3">
    <source>
        <dbReference type="ARBA" id="ARBA00022833"/>
    </source>
</evidence>
<feature type="region of interest" description="Disordered" evidence="6">
    <location>
        <begin position="334"/>
        <end position="355"/>
    </location>
</feature>
<evidence type="ECO:0000256" key="2">
    <source>
        <dbReference type="ARBA" id="ARBA00022771"/>
    </source>
</evidence>
<reference evidence="8 9" key="1">
    <citation type="journal article" date="2013" name="Proc. Natl. Acad. Sci. U.S.A.">
        <title>Fine-scale variation in meiotic recombination in Mimulus inferred from population shotgun sequencing.</title>
        <authorList>
            <person name="Hellsten U."/>
            <person name="Wright K.M."/>
            <person name="Jenkins J."/>
            <person name="Shu S."/>
            <person name="Yuan Y."/>
            <person name="Wessler S.R."/>
            <person name="Schmutz J."/>
            <person name="Willis J.H."/>
            <person name="Rokhsar D.S."/>
        </authorList>
    </citation>
    <scope>NUCLEOTIDE SEQUENCE [LARGE SCALE GENOMIC DNA]</scope>
    <source>
        <strain evidence="9">cv. DUN x IM62</strain>
    </source>
</reference>
<evidence type="ECO:0000313" key="9">
    <source>
        <dbReference type="Proteomes" id="UP000030748"/>
    </source>
</evidence>
<sequence length="559" mass="62365">MVGCNNNGDANSNSFSKTICSICYEDLKPSIEDLQSISICGHVFHELCLQQWFEYCPNVKKRSCPICKQSCTNSNVGRLYFQSIGDSNDSSLSQKPSNYGENPDELQNEVNRLEGKVVAMASTFEQQQKELKEVKDQLLSCKEKLKAEVALKTEALSQKATSQQLLRVKSEELDRSISEQLRLQERNITLAKELAALKLASDLDLEEDEVAKLASLGNDAGSRETVDVLKKSLVIRNKCYKELMAKCSVLGRGEARCLSKLEKANEKIKKLKSRVQELETAVEIKDNEALRLLKNQDTKFKTPSPDSTLKRSANQFDLDETIDLPDTTFRSRKVARKNPVDDSLPGCNNDKDKDKDTVCSSTFVQGFSDKKSTPVTDKNVYMERCHVDFDSQNEVETVRHGNKDGVSCSWSMKKGENRDQTNNLPANIDDDLICYGERNPIQASLHVRNEISSSTSVPQPGDHCFSGGLLGPDGTNWHLGKWCKKAQNIKPNAITGDLIAVGADGRGGRIKVMRSLDETSSDSKDTSSWVKKCKLGAKPNKLKPKGHLQIEHFFRRTGQ</sequence>
<keyword evidence="3" id="KW-0862">Zinc</keyword>
<dbReference type="PROSITE" id="PS50089">
    <property type="entry name" value="ZF_RING_2"/>
    <property type="match status" value="1"/>
</dbReference>
<dbReference type="KEGG" id="egt:105963848"/>
<dbReference type="CDD" id="cd16448">
    <property type="entry name" value="RING-H2"/>
    <property type="match status" value="1"/>
</dbReference>
<keyword evidence="5" id="KW-0175">Coiled coil</keyword>
<dbReference type="EMBL" id="KI630880">
    <property type="protein sequence ID" value="EYU32171.1"/>
    <property type="molecule type" value="Genomic_DNA"/>
</dbReference>
<dbReference type="InterPro" id="IPR013083">
    <property type="entry name" value="Znf_RING/FYVE/PHD"/>
</dbReference>
<name>A0A022QW97_ERYGU</name>
<feature type="domain" description="RING-type" evidence="7">
    <location>
        <begin position="20"/>
        <end position="68"/>
    </location>
</feature>
<dbReference type="SMART" id="SM00184">
    <property type="entry name" value="RING"/>
    <property type="match status" value="1"/>
</dbReference>
<dbReference type="SUPFAM" id="SSF57850">
    <property type="entry name" value="RING/U-box"/>
    <property type="match status" value="1"/>
</dbReference>
<evidence type="ECO:0000256" key="1">
    <source>
        <dbReference type="ARBA" id="ARBA00022723"/>
    </source>
</evidence>
<organism evidence="8 9">
    <name type="scientific">Erythranthe guttata</name>
    <name type="common">Yellow monkey flower</name>
    <name type="synonym">Mimulus guttatus</name>
    <dbReference type="NCBI Taxonomy" id="4155"/>
    <lineage>
        <taxon>Eukaryota</taxon>
        <taxon>Viridiplantae</taxon>
        <taxon>Streptophyta</taxon>
        <taxon>Embryophyta</taxon>
        <taxon>Tracheophyta</taxon>
        <taxon>Spermatophyta</taxon>
        <taxon>Magnoliopsida</taxon>
        <taxon>eudicotyledons</taxon>
        <taxon>Gunneridae</taxon>
        <taxon>Pentapetalae</taxon>
        <taxon>asterids</taxon>
        <taxon>lamiids</taxon>
        <taxon>Lamiales</taxon>
        <taxon>Phrymaceae</taxon>
        <taxon>Erythranthe</taxon>
    </lineage>
</organism>
<dbReference type="InterPro" id="IPR011016">
    <property type="entry name" value="Znf_RING-CH"/>
</dbReference>
<accession>A0A022QW97</accession>
<evidence type="ECO:0000256" key="6">
    <source>
        <dbReference type="SAM" id="MobiDB-lite"/>
    </source>
</evidence>
<feature type="coiled-coil region" evidence="5">
    <location>
        <begin position="117"/>
        <end position="148"/>
    </location>
</feature>
<protein>
    <recommendedName>
        <fullName evidence="7">RING-type domain-containing protein</fullName>
    </recommendedName>
</protein>
<evidence type="ECO:0000313" key="8">
    <source>
        <dbReference type="EMBL" id="EYU32171.1"/>
    </source>
</evidence>
<gene>
    <name evidence="8" type="ORF">MIMGU_mgv1a003861mg</name>
</gene>
<dbReference type="PhylomeDB" id="A0A022QW97"/>
<dbReference type="OMA" id="EHFFGKA"/>
<feature type="coiled-coil region" evidence="5">
    <location>
        <begin position="254"/>
        <end position="295"/>
    </location>
</feature>
<evidence type="ECO:0000256" key="4">
    <source>
        <dbReference type="PROSITE-ProRule" id="PRU00175"/>
    </source>
</evidence>
<dbReference type="Pfam" id="PF13639">
    <property type="entry name" value="zf-RING_2"/>
    <property type="match status" value="1"/>
</dbReference>
<proteinExistence type="predicted"/>
<dbReference type="GO" id="GO:0008270">
    <property type="term" value="F:zinc ion binding"/>
    <property type="evidence" value="ECO:0007669"/>
    <property type="project" value="UniProtKB-KW"/>
</dbReference>
<keyword evidence="1" id="KW-0479">Metal-binding</keyword>
<dbReference type="eggNOG" id="KOG0827">
    <property type="taxonomic scope" value="Eukaryota"/>
</dbReference>
<dbReference type="PANTHER" id="PTHR47344:SF1">
    <property type="entry name" value="RING ZINC FINGER PROTEIN-RELATED"/>
    <property type="match status" value="1"/>
</dbReference>
<dbReference type="SMART" id="SM00744">
    <property type="entry name" value="RINGv"/>
    <property type="match status" value="1"/>
</dbReference>
<dbReference type="Proteomes" id="UP000030748">
    <property type="component" value="Unassembled WGS sequence"/>
</dbReference>
<dbReference type="PANTHER" id="PTHR47344">
    <property type="entry name" value="RING ZINC FINGER PROTEIN-RELATED"/>
    <property type="match status" value="1"/>
</dbReference>
<dbReference type="AlphaFoldDB" id="A0A022QW97"/>